<accession>A0A3A9VUJ3</accession>
<evidence type="ECO:0000313" key="3">
    <source>
        <dbReference type="Proteomes" id="UP000268652"/>
    </source>
</evidence>
<keyword evidence="3" id="KW-1185">Reference proteome</keyword>
<dbReference type="Proteomes" id="UP000275024">
    <property type="component" value="Unassembled WGS sequence"/>
</dbReference>
<dbReference type="EMBL" id="RBDY01000038">
    <property type="protein sequence ID" value="RKN14488.1"/>
    <property type="molecule type" value="Genomic_DNA"/>
</dbReference>
<dbReference type="EMBL" id="RBDX01000039">
    <property type="protein sequence ID" value="RKN04182.1"/>
    <property type="molecule type" value="Genomic_DNA"/>
</dbReference>
<evidence type="ECO:0000313" key="2">
    <source>
        <dbReference type="EMBL" id="RKN14488.1"/>
    </source>
</evidence>
<protein>
    <submittedName>
        <fullName evidence="1">Uncharacterized protein</fullName>
    </submittedName>
</protein>
<comment type="caution">
    <text evidence="1">The sequence shown here is derived from an EMBL/GenBank/DDBJ whole genome shotgun (WGS) entry which is preliminary data.</text>
</comment>
<dbReference type="Proteomes" id="UP000268652">
    <property type="component" value="Unassembled WGS sequence"/>
</dbReference>
<dbReference type="OrthoDB" id="3206521at2"/>
<sequence>MVHDELLLWCSERGAGSFDAFRDTYTWLRKGKQESSTLDWRIALYNLQVLGHVEVDWEARIWSVTPPVLTTLPNSGGHALLVGQRPLWLIQRLERLHEDPDPDIAALAQSVVSLPPHRQDDGPSVRMVTLTDPEECRALCEVLGIAFEDRAADQLVLRLPRFQEMLTERGVQRGPGGLEPQKMSEGGSDIWTDVEGHGEPPLHGAYRYQRYNTHRYIYWIGKSGFIADKRTVVYAELARAERWVLRYSPLRRELYAPKRMQLPHLHARAAVLRSGLLPQLTALDPQTAPDRQSIPEHKSYVRYVNIDEAFATKLTESLYQELQFVP</sequence>
<name>A0A3A9VUJ3_9ACTN</name>
<dbReference type="RefSeq" id="WP_120700212.1">
    <property type="nucleotide sequence ID" value="NZ_RBDX01000039.1"/>
</dbReference>
<reference evidence="3 4" key="1">
    <citation type="submission" date="2018-09" db="EMBL/GenBank/DDBJ databases">
        <title>Streptomyces sp. nov. DS1-2, an endophytic actinomycete isolated from roots of Dendrobium scabrilingue.</title>
        <authorList>
            <person name="Kuncharoen N."/>
            <person name="Kudo T."/>
            <person name="Ohkuma M."/>
            <person name="Yuki M."/>
            <person name="Tanasupawat S."/>
        </authorList>
    </citation>
    <scope>NUCLEOTIDE SEQUENCE [LARGE SCALE GENOMIC DNA]</scope>
    <source>
        <strain evidence="1 4">AZ1-7</strain>
        <strain evidence="2 3">DS1-2</strain>
    </source>
</reference>
<proteinExistence type="predicted"/>
<evidence type="ECO:0000313" key="4">
    <source>
        <dbReference type="Proteomes" id="UP000275024"/>
    </source>
</evidence>
<dbReference type="AlphaFoldDB" id="A0A3A9VUJ3"/>
<evidence type="ECO:0000313" key="1">
    <source>
        <dbReference type="EMBL" id="RKN04182.1"/>
    </source>
</evidence>
<organism evidence="1 4">
    <name type="scientific">Streptomyces radicis</name>
    <dbReference type="NCBI Taxonomy" id="1750517"/>
    <lineage>
        <taxon>Bacteria</taxon>
        <taxon>Bacillati</taxon>
        <taxon>Actinomycetota</taxon>
        <taxon>Actinomycetes</taxon>
        <taxon>Kitasatosporales</taxon>
        <taxon>Streptomycetaceae</taxon>
        <taxon>Streptomyces</taxon>
    </lineage>
</organism>
<gene>
    <name evidence="2" type="ORF">D7318_28970</name>
    <name evidence="1" type="ORF">D7319_29450</name>
</gene>